<reference evidence="9" key="1">
    <citation type="journal article" date="2019" name="Int. J. Syst. Evol. Microbiol.">
        <title>The Global Catalogue of Microorganisms (GCM) 10K type strain sequencing project: providing services to taxonomists for standard genome sequencing and annotation.</title>
        <authorList>
            <consortium name="The Broad Institute Genomics Platform"/>
            <consortium name="The Broad Institute Genome Sequencing Center for Infectious Disease"/>
            <person name="Wu L."/>
            <person name="Ma J."/>
        </authorList>
    </citation>
    <scope>NUCLEOTIDE SEQUENCE [LARGE SCALE GENOMIC DNA]</scope>
    <source>
        <strain evidence="9">CCUG 57942</strain>
    </source>
</reference>
<evidence type="ECO:0000256" key="3">
    <source>
        <dbReference type="ARBA" id="ARBA00022692"/>
    </source>
</evidence>
<accession>A0ABW4ZBU5</accession>
<evidence type="ECO:0000259" key="7">
    <source>
        <dbReference type="Pfam" id="PF01061"/>
    </source>
</evidence>
<feature type="transmembrane region" description="Helical" evidence="6">
    <location>
        <begin position="129"/>
        <end position="148"/>
    </location>
</feature>
<dbReference type="PANTHER" id="PTHR48041:SF139">
    <property type="entry name" value="PROTEIN SCARLET"/>
    <property type="match status" value="1"/>
</dbReference>
<dbReference type="RefSeq" id="WP_377178178.1">
    <property type="nucleotide sequence ID" value="NZ_JBHUJB010000043.1"/>
</dbReference>
<dbReference type="InterPro" id="IPR050352">
    <property type="entry name" value="ABCG_transporters"/>
</dbReference>
<keyword evidence="5 6" id="KW-0472">Membrane</keyword>
<comment type="caution">
    <text evidence="8">The sequence shown here is derived from an EMBL/GenBank/DDBJ whole genome shotgun (WGS) entry which is preliminary data.</text>
</comment>
<evidence type="ECO:0000313" key="9">
    <source>
        <dbReference type="Proteomes" id="UP001597389"/>
    </source>
</evidence>
<sequence>MISPETKRQKRILTERYWDCLLGDFKSVLLLILQAPLIGWLCTVVWGSLGSVSPMLYFVLCLSSVWFGAVNACREIVKERAILQRESLFGLSSLAYLLSKFQVLSILALCQVSLLLMAVEWQLALPGPFVIQIITLWFCSIAGVGLGLTISSFAGNQERAVLSVPILIIPQILFSEIAVPSHLFGKTMAIAEKLMPVRWAYDSFLQLAAPTTSWFTVATNLVALTTFPIALGLLSLLSLKFTKST</sequence>
<gene>
    <name evidence="8" type="ORF">ACFSW8_10460</name>
</gene>
<evidence type="ECO:0000256" key="6">
    <source>
        <dbReference type="SAM" id="Phobius"/>
    </source>
</evidence>
<proteinExistence type="predicted"/>
<feature type="transmembrane region" description="Helical" evidence="6">
    <location>
        <begin position="55"/>
        <end position="73"/>
    </location>
</feature>
<dbReference type="InterPro" id="IPR013525">
    <property type="entry name" value="ABC2_TM"/>
</dbReference>
<feature type="domain" description="ABC-2 type transporter transmembrane" evidence="7">
    <location>
        <begin position="9"/>
        <end position="206"/>
    </location>
</feature>
<dbReference type="EMBL" id="JBHUJB010000043">
    <property type="protein sequence ID" value="MFD2159321.1"/>
    <property type="molecule type" value="Genomic_DNA"/>
</dbReference>
<feature type="transmembrane region" description="Helical" evidence="6">
    <location>
        <begin position="28"/>
        <end position="49"/>
    </location>
</feature>
<evidence type="ECO:0000256" key="1">
    <source>
        <dbReference type="ARBA" id="ARBA00004141"/>
    </source>
</evidence>
<dbReference type="PANTHER" id="PTHR48041">
    <property type="entry name" value="ABC TRANSPORTER G FAMILY MEMBER 28"/>
    <property type="match status" value="1"/>
</dbReference>
<dbReference type="Proteomes" id="UP001597389">
    <property type="component" value="Unassembled WGS sequence"/>
</dbReference>
<comment type="subcellular location">
    <subcellularLocation>
        <location evidence="1">Membrane</location>
        <topology evidence="1">Multi-pass membrane protein</topology>
    </subcellularLocation>
</comment>
<keyword evidence="2" id="KW-0813">Transport</keyword>
<evidence type="ECO:0000313" key="8">
    <source>
        <dbReference type="EMBL" id="MFD2159321.1"/>
    </source>
</evidence>
<evidence type="ECO:0000256" key="4">
    <source>
        <dbReference type="ARBA" id="ARBA00022989"/>
    </source>
</evidence>
<dbReference type="Pfam" id="PF01061">
    <property type="entry name" value="ABC2_membrane"/>
    <property type="match status" value="1"/>
</dbReference>
<feature type="transmembrane region" description="Helical" evidence="6">
    <location>
        <begin position="214"/>
        <end position="239"/>
    </location>
</feature>
<evidence type="ECO:0000256" key="2">
    <source>
        <dbReference type="ARBA" id="ARBA00022448"/>
    </source>
</evidence>
<feature type="transmembrane region" description="Helical" evidence="6">
    <location>
        <begin position="160"/>
        <end position="179"/>
    </location>
</feature>
<keyword evidence="3 6" id="KW-0812">Transmembrane</keyword>
<name>A0ABW4ZBU5_9BACT</name>
<organism evidence="8 9">
    <name type="scientific">Rubritalea tangerina</name>
    <dbReference type="NCBI Taxonomy" id="430798"/>
    <lineage>
        <taxon>Bacteria</taxon>
        <taxon>Pseudomonadati</taxon>
        <taxon>Verrucomicrobiota</taxon>
        <taxon>Verrucomicrobiia</taxon>
        <taxon>Verrucomicrobiales</taxon>
        <taxon>Rubritaleaceae</taxon>
        <taxon>Rubritalea</taxon>
    </lineage>
</organism>
<protein>
    <submittedName>
        <fullName evidence="8">ABC transporter permease</fullName>
    </submittedName>
</protein>
<evidence type="ECO:0000256" key="5">
    <source>
        <dbReference type="ARBA" id="ARBA00023136"/>
    </source>
</evidence>
<feature type="transmembrane region" description="Helical" evidence="6">
    <location>
        <begin position="94"/>
        <end position="117"/>
    </location>
</feature>
<keyword evidence="4 6" id="KW-1133">Transmembrane helix</keyword>
<keyword evidence="9" id="KW-1185">Reference proteome</keyword>